<dbReference type="PRINTS" id="PR00344">
    <property type="entry name" value="BCTRLSENSOR"/>
</dbReference>
<evidence type="ECO:0000313" key="8">
    <source>
        <dbReference type="Proteomes" id="UP000014204"/>
    </source>
</evidence>
<feature type="transmembrane region" description="Helical" evidence="5">
    <location>
        <begin position="21"/>
        <end position="43"/>
    </location>
</feature>
<keyword evidence="4" id="KW-0902">Two-component regulatory system</keyword>
<keyword evidence="8" id="KW-1185">Reference proteome</keyword>
<dbReference type="SUPFAM" id="SSF55874">
    <property type="entry name" value="ATPase domain of HSP90 chaperone/DNA topoisomerase II/histidine kinase"/>
    <property type="match status" value="1"/>
</dbReference>
<dbReference type="RefSeq" id="WP_016310352.1">
    <property type="nucleotide sequence ID" value="NZ_KE159646.1"/>
</dbReference>
<accession>R9KTL4</accession>
<dbReference type="InterPro" id="IPR005467">
    <property type="entry name" value="His_kinase_dom"/>
</dbReference>
<keyword evidence="5" id="KW-0812">Transmembrane</keyword>
<proteinExistence type="predicted"/>
<dbReference type="eggNOG" id="COG3275">
    <property type="taxonomic scope" value="Bacteria"/>
</dbReference>
<gene>
    <name evidence="7" type="ORF">C811_02176</name>
</gene>
<evidence type="ECO:0000256" key="4">
    <source>
        <dbReference type="ARBA" id="ARBA00023012"/>
    </source>
</evidence>
<reference evidence="7 8" key="1">
    <citation type="submission" date="2013-04" db="EMBL/GenBank/DDBJ databases">
        <title>The Genome Sequence of Enterorhabdus caecimuris B7.</title>
        <authorList>
            <consortium name="The Broad Institute Genomics Platform"/>
            <consortium name="The Broad Institute Genome Sequencing Center for Infectious Disease"/>
            <person name="Earl A."/>
            <person name="Xavier R."/>
            <person name="Elson C."/>
            <person name="Duck W."/>
            <person name="Walker B."/>
            <person name="Young S."/>
            <person name="Zeng Q."/>
            <person name="Gargeya S."/>
            <person name="Fitzgerald M."/>
            <person name="Haas B."/>
            <person name="Abouelleil A."/>
            <person name="Allen A.W."/>
            <person name="Alvarado L."/>
            <person name="Arachchi H.M."/>
            <person name="Berlin A.M."/>
            <person name="Chapman S.B."/>
            <person name="Gainer-Dewar J."/>
            <person name="Goldberg J."/>
            <person name="Griggs A."/>
            <person name="Gujja S."/>
            <person name="Hansen M."/>
            <person name="Howarth C."/>
            <person name="Imamovic A."/>
            <person name="Ireland A."/>
            <person name="Larimer J."/>
            <person name="McCowan C."/>
            <person name="Murphy C."/>
            <person name="Pearson M."/>
            <person name="Poon T.W."/>
            <person name="Priest M."/>
            <person name="Roberts A."/>
            <person name="Saif S."/>
            <person name="Shea T."/>
            <person name="Sisk P."/>
            <person name="Sykes S."/>
            <person name="Wortman J."/>
            <person name="Nusbaum C."/>
            <person name="Birren B."/>
        </authorList>
    </citation>
    <scope>NUCLEOTIDE SEQUENCE [LARGE SCALE GENOMIC DNA]</scope>
    <source>
        <strain evidence="7 8">B7</strain>
    </source>
</reference>
<keyword evidence="3" id="KW-0808">Transferase</keyword>
<comment type="caution">
    <text evidence="7">The sequence shown here is derived from an EMBL/GenBank/DDBJ whole genome shotgun (WGS) entry which is preliminary data.</text>
</comment>
<protein>
    <recommendedName>
        <fullName evidence="2">histidine kinase</fullName>
        <ecNumber evidence="2">2.7.13.3</ecNumber>
    </recommendedName>
</protein>
<evidence type="ECO:0000256" key="5">
    <source>
        <dbReference type="SAM" id="Phobius"/>
    </source>
</evidence>
<dbReference type="EMBL" id="ASSY01000010">
    <property type="protein sequence ID" value="EOS49715.1"/>
    <property type="molecule type" value="Genomic_DNA"/>
</dbReference>
<dbReference type="GO" id="GO:0016020">
    <property type="term" value="C:membrane"/>
    <property type="evidence" value="ECO:0007669"/>
    <property type="project" value="InterPro"/>
</dbReference>
<keyword evidence="5" id="KW-0472">Membrane</keyword>
<comment type="catalytic activity">
    <reaction evidence="1">
        <text>ATP + protein L-histidine = ADP + protein N-phospho-L-histidine.</text>
        <dbReference type="EC" id="2.7.13.3"/>
    </reaction>
</comment>
<sequence>MAKREAESASAFSRGIGVSKFNLEMLGATIAAIAAITLVWTFSQPDFPVPVLVVSGAVFTVSVVVVIRLMMDPDSVRALQSDAMLQLASSMIDAMGEGLTARAAQEVCELLLPNTSAIAVALTNRESVLGYAGYQEAHNPAGIAIRTSATHEAIRQGETLVLLTPEEIGLPKPADESRIKAAIVEPLWVGNRVEGTLKFYYRNGNKITETQRSIAHGFAQLLATQMAAVEMETQRKLATAMELKMLQTQINPHFLFNTINTIASFIRTDPMKARTLLREFAVFYRRTLEDSTERISLARELDQVQRYFNFELARFGEARLALEVRASPALQSMMVPPFLVQPLVENAIKHAMPSEGRLTISIQAEADGDDVVIVVGDDGVGMSEETCANITQVESSTGLGIAVKNVHDRMVGFFGPDAQMVYTSELGAGTQVTLRCPGCAKAPAAAVAALGETAAREADEAAPEAAQEAARNEATVAELAELVAQVSEG</sequence>
<feature type="transmembrane region" description="Helical" evidence="5">
    <location>
        <begin position="49"/>
        <end position="71"/>
    </location>
</feature>
<feature type="domain" description="Histidine kinase" evidence="6">
    <location>
        <begin position="339"/>
        <end position="440"/>
    </location>
</feature>
<organism evidence="7 8">
    <name type="scientific">Adlercreutzia caecimuris B7</name>
    <dbReference type="NCBI Taxonomy" id="1235794"/>
    <lineage>
        <taxon>Bacteria</taxon>
        <taxon>Bacillati</taxon>
        <taxon>Actinomycetota</taxon>
        <taxon>Coriobacteriia</taxon>
        <taxon>Eggerthellales</taxon>
        <taxon>Eggerthellaceae</taxon>
        <taxon>Adlercreutzia</taxon>
    </lineage>
</organism>
<dbReference type="SUPFAM" id="SSF55781">
    <property type="entry name" value="GAF domain-like"/>
    <property type="match status" value="1"/>
</dbReference>
<dbReference type="GO" id="GO:0000155">
    <property type="term" value="F:phosphorelay sensor kinase activity"/>
    <property type="evidence" value="ECO:0007669"/>
    <property type="project" value="InterPro"/>
</dbReference>
<dbReference type="AlphaFoldDB" id="R9KTL4"/>
<dbReference type="InterPro" id="IPR010559">
    <property type="entry name" value="Sig_transdc_His_kin_internal"/>
</dbReference>
<dbReference type="Pfam" id="PF02518">
    <property type="entry name" value="HATPase_c"/>
    <property type="match status" value="1"/>
</dbReference>
<dbReference type="HOGENOM" id="CLU_020473_3_0_11"/>
<dbReference type="Proteomes" id="UP000014204">
    <property type="component" value="Unassembled WGS sequence"/>
</dbReference>
<dbReference type="InterPro" id="IPR050640">
    <property type="entry name" value="Bact_2-comp_sensor_kinase"/>
</dbReference>
<dbReference type="STRING" id="1235794.C811_02176"/>
<dbReference type="InterPro" id="IPR004358">
    <property type="entry name" value="Sig_transdc_His_kin-like_C"/>
</dbReference>
<dbReference type="Pfam" id="PF06580">
    <property type="entry name" value="His_kinase"/>
    <property type="match status" value="1"/>
</dbReference>
<evidence type="ECO:0000256" key="1">
    <source>
        <dbReference type="ARBA" id="ARBA00000085"/>
    </source>
</evidence>
<dbReference type="GeneID" id="82191543"/>
<dbReference type="PROSITE" id="PS50109">
    <property type="entry name" value="HIS_KIN"/>
    <property type="match status" value="1"/>
</dbReference>
<dbReference type="InterPro" id="IPR036890">
    <property type="entry name" value="HATPase_C_sf"/>
</dbReference>
<dbReference type="InterPro" id="IPR003594">
    <property type="entry name" value="HATPase_dom"/>
</dbReference>
<dbReference type="PANTHER" id="PTHR34220">
    <property type="entry name" value="SENSOR HISTIDINE KINASE YPDA"/>
    <property type="match status" value="1"/>
</dbReference>
<dbReference type="EC" id="2.7.13.3" evidence="2"/>
<dbReference type="InterPro" id="IPR029016">
    <property type="entry name" value="GAF-like_dom_sf"/>
</dbReference>
<evidence type="ECO:0000313" key="7">
    <source>
        <dbReference type="EMBL" id="EOS49715.1"/>
    </source>
</evidence>
<name>R9KTL4_9ACTN</name>
<keyword evidence="5" id="KW-1133">Transmembrane helix</keyword>
<evidence type="ECO:0000256" key="3">
    <source>
        <dbReference type="ARBA" id="ARBA00022777"/>
    </source>
</evidence>
<dbReference type="Gene3D" id="3.30.450.40">
    <property type="match status" value="1"/>
</dbReference>
<evidence type="ECO:0000259" key="6">
    <source>
        <dbReference type="PROSITE" id="PS50109"/>
    </source>
</evidence>
<dbReference type="Gene3D" id="3.30.565.10">
    <property type="entry name" value="Histidine kinase-like ATPase, C-terminal domain"/>
    <property type="match status" value="1"/>
</dbReference>
<dbReference type="PANTHER" id="PTHR34220:SF7">
    <property type="entry name" value="SENSOR HISTIDINE KINASE YPDA"/>
    <property type="match status" value="1"/>
</dbReference>
<evidence type="ECO:0000256" key="2">
    <source>
        <dbReference type="ARBA" id="ARBA00012438"/>
    </source>
</evidence>
<keyword evidence="3" id="KW-0418">Kinase</keyword>